<dbReference type="InterPro" id="IPR051414">
    <property type="entry name" value="Adenylate-forming_Reductase"/>
</dbReference>
<dbReference type="InterPro" id="IPR036736">
    <property type="entry name" value="ACP-like_sf"/>
</dbReference>
<dbReference type="AlphaFoldDB" id="A0A0C9VHJ7"/>
<evidence type="ECO:0000313" key="6">
    <source>
        <dbReference type="EMBL" id="KIJ40867.1"/>
    </source>
</evidence>
<keyword evidence="1" id="KW-0596">Phosphopantetheine</keyword>
<dbReference type="Gene3D" id="1.10.1200.10">
    <property type="entry name" value="ACP-like"/>
    <property type="match status" value="1"/>
</dbReference>
<dbReference type="Pfam" id="PF23562">
    <property type="entry name" value="AMP-binding_C_3"/>
    <property type="match status" value="1"/>
</dbReference>
<reference evidence="6 7" key="1">
    <citation type="submission" date="2014-06" db="EMBL/GenBank/DDBJ databases">
        <title>Evolutionary Origins and Diversification of the Mycorrhizal Mutualists.</title>
        <authorList>
            <consortium name="DOE Joint Genome Institute"/>
            <consortium name="Mycorrhizal Genomics Consortium"/>
            <person name="Kohler A."/>
            <person name="Kuo A."/>
            <person name="Nagy L.G."/>
            <person name="Floudas D."/>
            <person name="Copeland A."/>
            <person name="Barry K.W."/>
            <person name="Cichocki N."/>
            <person name="Veneault-Fourrey C."/>
            <person name="LaButti K."/>
            <person name="Lindquist E.A."/>
            <person name="Lipzen A."/>
            <person name="Lundell T."/>
            <person name="Morin E."/>
            <person name="Murat C."/>
            <person name="Riley R."/>
            <person name="Ohm R."/>
            <person name="Sun H."/>
            <person name="Tunlid A."/>
            <person name="Henrissat B."/>
            <person name="Grigoriev I.V."/>
            <person name="Hibbett D.S."/>
            <person name="Martin F."/>
        </authorList>
    </citation>
    <scope>NUCLEOTIDE SEQUENCE [LARGE SCALE GENOMIC DNA]</scope>
    <source>
        <strain evidence="6 7">SS14</strain>
    </source>
</reference>
<name>A0A0C9VHJ7_SPHS4</name>
<dbReference type="InterPro" id="IPR013120">
    <property type="entry name" value="FAR_NAD-bd"/>
</dbReference>
<evidence type="ECO:0000256" key="1">
    <source>
        <dbReference type="ARBA" id="ARBA00022450"/>
    </source>
</evidence>
<dbReference type="PANTHER" id="PTHR43439:SF2">
    <property type="entry name" value="ENZYME, PUTATIVE (JCVI)-RELATED"/>
    <property type="match status" value="1"/>
</dbReference>
<evidence type="ECO:0000259" key="5">
    <source>
        <dbReference type="Pfam" id="PF07993"/>
    </source>
</evidence>
<evidence type="ECO:0000259" key="4">
    <source>
        <dbReference type="Pfam" id="PF00550"/>
    </source>
</evidence>
<dbReference type="PANTHER" id="PTHR43439">
    <property type="entry name" value="PHENYLACETATE-COENZYME A LIGASE"/>
    <property type="match status" value="1"/>
</dbReference>
<keyword evidence="7" id="KW-1185">Reference proteome</keyword>
<dbReference type="SUPFAM" id="SSF56801">
    <property type="entry name" value="Acetyl-CoA synthetase-like"/>
    <property type="match status" value="1"/>
</dbReference>
<dbReference type="InterPro" id="IPR042099">
    <property type="entry name" value="ANL_N_sf"/>
</dbReference>
<evidence type="ECO:0008006" key="8">
    <source>
        <dbReference type="Google" id="ProtNLM"/>
    </source>
</evidence>
<proteinExistence type="predicted"/>
<dbReference type="HOGENOM" id="CLU_002220_1_0_1"/>
<organism evidence="6 7">
    <name type="scientific">Sphaerobolus stellatus (strain SS14)</name>
    <dbReference type="NCBI Taxonomy" id="990650"/>
    <lineage>
        <taxon>Eukaryota</taxon>
        <taxon>Fungi</taxon>
        <taxon>Dikarya</taxon>
        <taxon>Basidiomycota</taxon>
        <taxon>Agaricomycotina</taxon>
        <taxon>Agaricomycetes</taxon>
        <taxon>Phallomycetidae</taxon>
        <taxon>Geastrales</taxon>
        <taxon>Sphaerobolaceae</taxon>
        <taxon>Sphaerobolus</taxon>
    </lineage>
</organism>
<dbReference type="Pfam" id="PF00501">
    <property type="entry name" value="AMP-binding"/>
    <property type="match status" value="1"/>
</dbReference>
<dbReference type="Pfam" id="PF00550">
    <property type="entry name" value="PP-binding"/>
    <property type="match status" value="1"/>
</dbReference>
<evidence type="ECO:0000259" key="3">
    <source>
        <dbReference type="Pfam" id="PF00501"/>
    </source>
</evidence>
<dbReference type="InterPro" id="IPR036291">
    <property type="entry name" value="NAD(P)-bd_dom_sf"/>
</dbReference>
<dbReference type="OrthoDB" id="429813at2759"/>
<accession>A0A0C9VHJ7</accession>
<dbReference type="Proteomes" id="UP000054279">
    <property type="component" value="Unassembled WGS sequence"/>
</dbReference>
<dbReference type="InterPro" id="IPR000873">
    <property type="entry name" value="AMP-dep_synth/lig_dom"/>
</dbReference>
<dbReference type="Gene3D" id="3.40.50.720">
    <property type="entry name" value="NAD(P)-binding Rossmann-like Domain"/>
    <property type="match status" value="1"/>
</dbReference>
<dbReference type="Gene3D" id="3.40.50.12780">
    <property type="entry name" value="N-terminal domain of ligase-like"/>
    <property type="match status" value="1"/>
</dbReference>
<protein>
    <recommendedName>
        <fullName evidence="8">Polyketide synthase phosphopantetheine-binding domain-containing protein</fullName>
    </recommendedName>
</protein>
<sequence>MPAQSSKFTPLSVDDNVTLDQAYEWHRLHSPEAPAFVYPDGLGGQHYVTWKKQGEGIEKGVALIRATIPELRKENQRNSEPVVIGILANIDHLTHETFLLSHIRLTHQSSGRPILPFALSTRNSAVAIAHLIRAKHVSYLWVTEGPMKTLANEALNHLTPDEVPSVFSFPTFSELFDEQNDFVSTISDEVLAPTALDRPALILHSSGSTAFPKPITLTHAMLMEWAVRIRQGDANFEGETVSCQNAPMFHAMGLFITGWALYSGFIRAVPNPLYLRAPVSPESFLQEMVDSKTTIVYTVPSFVEAWAADPNSIEILKRMRAIYWGGGPLSERAGRYMRELGVNVIMIYGTTELGMVASVRAKPCPQGYEWIRFPTSVSPVYIPDPEDPDTYELAFKLIDTHHPAIINTEIDGVPGYATSDLVEKHPDDPNLVRIKGRKDDQIMLSTGEKTNPGPMEQLISKNPHVKSAVMFGRGRINNGVLIEPVSLDEAERLGVEAFRNLIWPGIEYANEYASTHSRIFKEMVLIALRSKPFTYTGKNTPRRGAVIKEYDDEIEALYKVVSESVQTDIPTPAATGEEGGWSLEDSRDFVHQIIHSILKDVSGMKDEDDIFSYGCDSLQATYIRNTILHGLRQVAPPASVQKLASNFVYQHPTVNALAEIVSRVSRRSMETAYADLEAERTERLQRYIHTYTQEWPRHRPAPNQNDSTKEVILLTGSTGGVGSHILGELVKLPSVTRIYAFNRPTKKSSRQRHLEAFSDRGNDISLLDDEKIIYIEGDTSVQGFNIDPSVYKEIQYSATTIIHNAWRVDFNISLASFEPAIRGVRYMIDLALGSPQLIPPRIIFTSSIGIVKAWSNIESVPEGPLSDLTLINAVGYSESKWVSEQILETASRQTPLKPVIVRVGQLCGGVNGNWNSREWFPSLVRAAQVVGGAPDTEGLASFVPLQVAAKALVELRRSSGIFANLVHPRPVPWGNVIGWISELLGVPIIPYSEWLRRLEASPRTSESLLNNPALHLLDFYRVATPPKGFSGLDKREVFGIAKYDTTKTVTDAPSLSPEHLPQLIEEDVRRWIEYWKTKGVLSN</sequence>
<dbReference type="Pfam" id="PF07993">
    <property type="entry name" value="NAD_binding_4"/>
    <property type="match status" value="1"/>
</dbReference>
<evidence type="ECO:0000313" key="7">
    <source>
        <dbReference type="Proteomes" id="UP000054279"/>
    </source>
</evidence>
<keyword evidence="2" id="KW-0597">Phosphoprotein</keyword>
<gene>
    <name evidence="6" type="ORF">M422DRAFT_780553</name>
</gene>
<feature type="domain" description="Carrier" evidence="4">
    <location>
        <begin position="589"/>
        <end position="659"/>
    </location>
</feature>
<dbReference type="EMBL" id="KN837140">
    <property type="protein sequence ID" value="KIJ40867.1"/>
    <property type="molecule type" value="Genomic_DNA"/>
</dbReference>
<feature type="domain" description="AMP-dependent synthetase/ligase" evidence="3">
    <location>
        <begin position="121"/>
        <end position="383"/>
    </location>
</feature>
<feature type="domain" description="Thioester reductase (TE)" evidence="5">
    <location>
        <begin position="714"/>
        <end position="951"/>
    </location>
</feature>
<dbReference type="SUPFAM" id="SSF51735">
    <property type="entry name" value="NAD(P)-binding Rossmann-fold domains"/>
    <property type="match status" value="1"/>
</dbReference>
<evidence type="ECO:0000256" key="2">
    <source>
        <dbReference type="ARBA" id="ARBA00022553"/>
    </source>
</evidence>
<dbReference type="InterPro" id="IPR009081">
    <property type="entry name" value="PP-bd_ACP"/>
</dbReference>